<evidence type="ECO:0000313" key="2">
    <source>
        <dbReference type="Proteomes" id="UP000001075"/>
    </source>
</evidence>
<organism evidence="1 2">
    <name type="scientific">Cricetulus griseus</name>
    <name type="common">Chinese hamster</name>
    <name type="synonym">Cricetulus barabensis griseus</name>
    <dbReference type="NCBI Taxonomy" id="10029"/>
    <lineage>
        <taxon>Eukaryota</taxon>
        <taxon>Metazoa</taxon>
        <taxon>Chordata</taxon>
        <taxon>Craniata</taxon>
        <taxon>Vertebrata</taxon>
        <taxon>Euteleostomi</taxon>
        <taxon>Mammalia</taxon>
        <taxon>Eutheria</taxon>
        <taxon>Euarchontoglires</taxon>
        <taxon>Glires</taxon>
        <taxon>Rodentia</taxon>
        <taxon>Myomorpha</taxon>
        <taxon>Muroidea</taxon>
        <taxon>Cricetidae</taxon>
        <taxon>Cricetinae</taxon>
        <taxon>Cricetulus</taxon>
    </lineage>
</organism>
<sequence>MAVGFRICSQEMVWMRHWGTCTRTPKLLVLRAEKYTTQELVRAASHCKKCQFCL</sequence>
<dbReference type="Proteomes" id="UP000001075">
    <property type="component" value="Unassembled WGS sequence"/>
</dbReference>
<accession>G3H0D8</accession>
<dbReference type="EMBL" id="JH000090">
    <property type="protein sequence ID" value="EGW03771.1"/>
    <property type="molecule type" value="Genomic_DNA"/>
</dbReference>
<dbReference type="InParanoid" id="G3H0D8"/>
<evidence type="ECO:0000313" key="1">
    <source>
        <dbReference type="EMBL" id="EGW03771.1"/>
    </source>
</evidence>
<proteinExistence type="predicted"/>
<dbReference type="AlphaFoldDB" id="G3H0D8"/>
<protein>
    <submittedName>
        <fullName evidence="1">Uncharacterized protein</fullName>
    </submittedName>
</protein>
<gene>
    <name evidence="1" type="ORF">I79_003594</name>
</gene>
<reference evidence="2" key="1">
    <citation type="journal article" date="2011" name="Nat. Biotechnol.">
        <title>The genomic sequence of the Chinese hamster ovary (CHO)-K1 cell line.</title>
        <authorList>
            <person name="Xu X."/>
            <person name="Nagarajan H."/>
            <person name="Lewis N.E."/>
            <person name="Pan S."/>
            <person name="Cai Z."/>
            <person name="Liu X."/>
            <person name="Chen W."/>
            <person name="Xie M."/>
            <person name="Wang W."/>
            <person name="Hammond S."/>
            <person name="Andersen M.R."/>
            <person name="Neff N."/>
            <person name="Passarelli B."/>
            <person name="Koh W."/>
            <person name="Fan H.C."/>
            <person name="Wang J."/>
            <person name="Gui Y."/>
            <person name="Lee K.H."/>
            <person name="Betenbaugh M.J."/>
            <person name="Quake S.R."/>
            <person name="Famili I."/>
            <person name="Palsson B.O."/>
            <person name="Wang J."/>
        </authorList>
    </citation>
    <scope>NUCLEOTIDE SEQUENCE [LARGE SCALE GENOMIC DNA]</scope>
    <source>
        <strain evidence="2">CHO K1 cell line</strain>
    </source>
</reference>
<name>G3H0D8_CRIGR</name>